<organism evidence="3 4">
    <name type="scientific">Streptomyces endocoffeicus</name>
    <dbReference type="NCBI Taxonomy" id="2898945"/>
    <lineage>
        <taxon>Bacteria</taxon>
        <taxon>Bacillati</taxon>
        <taxon>Actinomycetota</taxon>
        <taxon>Actinomycetes</taxon>
        <taxon>Kitasatosporales</taxon>
        <taxon>Streptomycetaceae</taxon>
        <taxon>Streptomyces</taxon>
    </lineage>
</organism>
<keyword evidence="2" id="KW-0812">Transmembrane</keyword>
<protein>
    <recommendedName>
        <fullName evidence="5">DUF1453 domain-containing protein</fullName>
    </recommendedName>
</protein>
<feature type="transmembrane region" description="Helical" evidence="2">
    <location>
        <begin position="28"/>
        <end position="46"/>
    </location>
</feature>
<evidence type="ECO:0000256" key="1">
    <source>
        <dbReference type="SAM" id="MobiDB-lite"/>
    </source>
</evidence>
<keyword evidence="4" id="KW-1185">Reference proteome</keyword>
<dbReference type="EMBL" id="JAERRG010000003">
    <property type="protein sequence ID" value="MBL1113012.1"/>
    <property type="molecule type" value="Genomic_DNA"/>
</dbReference>
<feature type="transmembrane region" description="Helical" evidence="2">
    <location>
        <begin position="98"/>
        <end position="117"/>
    </location>
</feature>
<evidence type="ECO:0000313" key="4">
    <source>
        <dbReference type="Proteomes" id="UP000621510"/>
    </source>
</evidence>
<evidence type="ECO:0000313" key="3">
    <source>
        <dbReference type="EMBL" id="MBL1113012.1"/>
    </source>
</evidence>
<name>A0ABS1PKR9_9ACTN</name>
<feature type="transmembrane region" description="Helical" evidence="2">
    <location>
        <begin position="58"/>
        <end position="78"/>
    </location>
</feature>
<gene>
    <name evidence="3" type="ORF">JK364_11490</name>
</gene>
<feature type="compositionally biased region" description="Basic and acidic residues" evidence="1">
    <location>
        <begin position="211"/>
        <end position="221"/>
    </location>
</feature>
<dbReference type="RefSeq" id="WP_201850320.1">
    <property type="nucleotide sequence ID" value="NZ_JAERRG010000003.1"/>
</dbReference>
<reference evidence="3 4" key="1">
    <citation type="submission" date="2021-01" db="EMBL/GenBank/DDBJ databases">
        <title>WGS of actinomycetes isolated from Thailand.</title>
        <authorList>
            <person name="Thawai C."/>
        </authorList>
    </citation>
    <scope>NUCLEOTIDE SEQUENCE [LARGE SCALE GENOMIC DNA]</scope>
    <source>
        <strain evidence="3 4">CA3R110</strain>
    </source>
</reference>
<keyword evidence="2" id="KW-0472">Membrane</keyword>
<dbReference type="Proteomes" id="UP000621510">
    <property type="component" value="Unassembled WGS sequence"/>
</dbReference>
<comment type="caution">
    <text evidence="3">The sequence shown here is derived from an EMBL/GenBank/DDBJ whole genome shotgun (WGS) entry which is preliminary data.</text>
</comment>
<evidence type="ECO:0000256" key="2">
    <source>
        <dbReference type="SAM" id="Phobius"/>
    </source>
</evidence>
<keyword evidence="2" id="KW-1133">Transmembrane helix</keyword>
<proteinExistence type="predicted"/>
<accession>A0ABS1PKR9</accession>
<feature type="region of interest" description="Disordered" evidence="1">
    <location>
        <begin position="170"/>
        <end position="228"/>
    </location>
</feature>
<sequence length="228" mass="23867">MNVLQVLAAIAVVIFVIARQLRGEPLRGKRLILLPAILAVIGFTSLGKGGRHLTTPDLACLVISAVIAAGIGTAQGALLRLEPRDGVLWARMPVYGLWLWLALVVSRVVMTVVAVALHAPVAGSTAPILLLLGLNRLGQAAVVTPRALASGVPFAPEKDGRPFDVRGALAGLLGGSGAPPPGAERPARRPRPTEYPGPTEHPDPTASYDRSAGDGLRDPGRRGRRGRR</sequence>
<evidence type="ECO:0008006" key="5">
    <source>
        <dbReference type="Google" id="ProtNLM"/>
    </source>
</evidence>